<dbReference type="Gene3D" id="3.50.50.60">
    <property type="entry name" value="FAD/NAD(P)-binding domain"/>
    <property type="match status" value="1"/>
</dbReference>
<accession>A0ABR4NJF8</accession>
<dbReference type="InterPro" id="IPR012677">
    <property type="entry name" value="Nucleotide-bd_a/b_plait_sf"/>
</dbReference>
<sequence length="1086" mass="115904">MVHDVLVVGAGAVGCAIARELSKYALSVVVLDKAHDVSQGASKSNSGIVHGGYDERHGTVKSRLAHRGNQLFRQLERELHFGFREIGSLVLAFSPNEVAILQSLLENGRKNGVERLSIIGRDEILRLEPHINKEVHAALYCPDAGVTSPYEYTIALAENAIDNGVRFFLQHEVVDIQRVSDLTAYSCNTDGHHYLVRTNRDGHSFRAKCIVNAAGLVSDRIAAMVGANNFHITPRKGEYILLNQSQGHMARCVLFPVPSPKRGKGILVSPTFHGNLLLGPTSRGADEASMTQREVLRFIVTASRHSVPDFDESDVAPGFINVAGIDSPGLTSSPAIALMVVDLLRRPLKAEHGVEMQRNPRFNPNRRAIIVKKTPAFRGTIDNPDPALNIICRCEKVTEAEIGSFCESRVAALIARETGIPIDRVPRRSAGSSILPHRRVTDADRQLLSELALSAKLSGAAAAPAGGATNPAAGRQLFVGNLPYSVRDEDLRELFQSVGTVEHAEVVCNAQGRSRGFGTVLFGTVEEAQEAIAEFHNYQWSSRRIEVREDRAVSGLRPVGAGLGSGAKPTRNAGGSVPARQGQAQQRPSQPQQHQQPQQPQQQQQAVGSGSSSQASKHVSVVAAAAAMLSSTDSMPFGGLGAGGSYHTTVAPVAVPAVAGVPVVSAGGSPYAHGWASDIESDFNPTLGYNPLETFDVSPEGAMPGKQGGMMYGHDAKPHGHGADGQHDDGARGAGSRFDANNMCHLFVGNLPYSATWQAVKDLFRTAGNVHRVQVPVDTQGRSRGFAIVTMMTFDDATSAIDAFNGYMFSGRRLEVREDRHIRSRSGGVGAGASDSRPPPRQRQQGSGRDQLAGESDVHHDGDAEASHGAEPAAEQGGAAAATPSASSPRAAGHAAASNGSPSAAHDGQAGDAGGSQTGRTLFVGNLPFSTHWQQLKDLFRTTGGFVMRAEIATDNTGRSRGFGFVIMSSSEDAALAISKLNQTEFNGRVIEVRHDKYSPGESKAATQIFVGNLPFQMRWQELKDIFRNGLTPVHADIQVEPVSGRSKGYGTVRFETPEEALKATELDGTEVAGRTITVRLDKFAV</sequence>
<feature type="region of interest" description="Disordered" evidence="2">
    <location>
        <begin position="819"/>
        <end position="919"/>
    </location>
</feature>
<dbReference type="PANTHER" id="PTHR42720">
    <property type="entry name" value="GLYCEROL-3-PHOSPHATE DEHYDROGENASE"/>
    <property type="match status" value="1"/>
</dbReference>
<dbReference type="InterPro" id="IPR006076">
    <property type="entry name" value="FAD-dep_OxRdtase"/>
</dbReference>
<dbReference type="SUPFAM" id="SSF54928">
    <property type="entry name" value="RNA-binding domain, RBD"/>
    <property type="match status" value="4"/>
</dbReference>
<keyword evidence="1" id="KW-0694">RNA-binding</keyword>
<protein>
    <recommendedName>
        <fullName evidence="3">RRM domain-containing protein</fullName>
    </recommendedName>
</protein>
<evidence type="ECO:0000256" key="1">
    <source>
        <dbReference type="PROSITE-ProRule" id="PRU00176"/>
    </source>
</evidence>
<organism evidence="4 5">
    <name type="scientific">Polyrhizophydium stewartii</name>
    <dbReference type="NCBI Taxonomy" id="2732419"/>
    <lineage>
        <taxon>Eukaryota</taxon>
        <taxon>Fungi</taxon>
        <taxon>Fungi incertae sedis</taxon>
        <taxon>Chytridiomycota</taxon>
        <taxon>Chytridiomycota incertae sedis</taxon>
        <taxon>Chytridiomycetes</taxon>
        <taxon>Rhizophydiales</taxon>
        <taxon>Rhizophydiales incertae sedis</taxon>
        <taxon>Polyrhizophydium</taxon>
    </lineage>
</organism>
<dbReference type="Proteomes" id="UP001527925">
    <property type="component" value="Unassembled WGS sequence"/>
</dbReference>
<comment type="caution">
    <text evidence="4">The sequence shown here is derived from an EMBL/GenBank/DDBJ whole genome shotgun (WGS) entry which is preliminary data.</text>
</comment>
<dbReference type="InterPro" id="IPR000504">
    <property type="entry name" value="RRM_dom"/>
</dbReference>
<evidence type="ECO:0000313" key="4">
    <source>
        <dbReference type="EMBL" id="KAL2919604.1"/>
    </source>
</evidence>
<feature type="compositionally biased region" description="Basic and acidic residues" evidence="2">
    <location>
        <begin position="856"/>
        <end position="868"/>
    </location>
</feature>
<dbReference type="InterPro" id="IPR035979">
    <property type="entry name" value="RBD_domain_sf"/>
</dbReference>
<feature type="region of interest" description="Disordered" evidence="2">
    <location>
        <begin position="556"/>
        <end position="614"/>
    </location>
</feature>
<evidence type="ECO:0000313" key="5">
    <source>
        <dbReference type="Proteomes" id="UP001527925"/>
    </source>
</evidence>
<feature type="compositionally biased region" description="Low complexity" evidence="2">
    <location>
        <begin position="577"/>
        <end position="614"/>
    </location>
</feature>
<dbReference type="EMBL" id="JADGIZ020000002">
    <property type="protein sequence ID" value="KAL2919604.1"/>
    <property type="molecule type" value="Genomic_DNA"/>
</dbReference>
<dbReference type="Pfam" id="PF00076">
    <property type="entry name" value="RRM_1"/>
    <property type="match status" value="4"/>
</dbReference>
<feature type="domain" description="RRM" evidence="3">
    <location>
        <begin position="475"/>
        <end position="552"/>
    </location>
</feature>
<dbReference type="InterPro" id="IPR036188">
    <property type="entry name" value="FAD/NAD-bd_sf"/>
</dbReference>
<reference evidence="4 5" key="1">
    <citation type="submission" date="2023-09" db="EMBL/GenBank/DDBJ databases">
        <title>Pangenome analysis of Batrachochytrium dendrobatidis and related Chytrids.</title>
        <authorList>
            <person name="Yacoub M.N."/>
            <person name="Stajich J.E."/>
            <person name="James T.Y."/>
        </authorList>
    </citation>
    <scope>NUCLEOTIDE SEQUENCE [LARGE SCALE GENOMIC DNA]</scope>
    <source>
        <strain evidence="4 5">JEL0888</strain>
    </source>
</reference>
<feature type="domain" description="RRM" evidence="3">
    <location>
        <begin position="1007"/>
        <end position="1084"/>
    </location>
</feature>
<keyword evidence="5" id="KW-1185">Reference proteome</keyword>
<feature type="domain" description="RRM" evidence="3">
    <location>
        <begin position="920"/>
        <end position="998"/>
    </location>
</feature>
<feature type="domain" description="RRM" evidence="3">
    <location>
        <begin position="744"/>
        <end position="821"/>
    </location>
</feature>
<dbReference type="Gene3D" id="3.30.70.330">
    <property type="match status" value="4"/>
</dbReference>
<dbReference type="SMART" id="SM00360">
    <property type="entry name" value="RRM"/>
    <property type="match status" value="4"/>
</dbReference>
<dbReference type="InterPro" id="IPR052745">
    <property type="entry name" value="G3P_Oxidase/Oxidoreductase"/>
</dbReference>
<gene>
    <name evidence="4" type="ORF">HK105_200516</name>
</gene>
<proteinExistence type="predicted"/>
<name>A0ABR4NJF8_9FUNG</name>
<dbReference type="PROSITE" id="PS50102">
    <property type="entry name" value="RRM"/>
    <property type="match status" value="4"/>
</dbReference>
<dbReference type="PANTHER" id="PTHR42720:SF1">
    <property type="entry name" value="GLYCEROL 3-PHOSPHATE OXIDASE"/>
    <property type="match status" value="1"/>
</dbReference>
<dbReference type="Gene3D" id="3.30.9.10">
    <property type="entry name" value="D-Amino Acid Oxidase, subunit A, domain 2"/>
    <property type="match status" value="1"/>
</dbReference>
<dbReference type="SUPFAM" id="SSF51905">
    <property type="entry name" value="FAD/NAD(P)-binding domain"/>
    <property type="match status" value="1"/>
</dbReference>
<evidence type="ECO:0000256" key="2">
    <source>
        <dbReference type="SAM" id="MobiDB-lite"/>
    </source>
</evidence>
<feature type="compositionally biased region" description="Low complexity" evidence="2">
    <location>
        <begin position="869"/>
        <end position="910"/>
    </location>
</feature>
<dbReference type="Pfam" id="PF01266">
    <property type="entry name" value="DAO"/>
    <property type="match status" value="1"/>
</dbReference>
<evidence type="ECO:0000259" key="3">
    <source>
        <dbReference type="PROSITE" id="PS50102"/>
    </source>
</evidence>